<dbReference type="Proteomes" id="UP000002033">
    <property type="component" value="Chromosome"/>
</dbReference>
<dbReference type="NCBIfam" id="NF005701">
    <property type="entry name" value="PRK07512.1"/>
    <property type="match status" value="1"/>
</dbReference>
<evidence type="ECO:0000259" key="14">
    <source>
        <dbReference type="Pfam" id="PF00890"/>
    </source>
</evidence>
<comment type="similarity">
    <text evidence="3 12">Belongs to the FAD-dependent oxidoreductase 2 family. NadB subfamily.</text>
</comment>
<evidence type="ECO:0000256" key="13">
    <source>
        <dbReference type="SAM" id="Phobius"/>
    </source>
</evidence>
<dbReference type="UniPathway" id="UPA00253">
    <property type="reaction ID" value="UER00326"/>
</dbReference>
<keyword evidence="13" id="KW-0472">Membrane</keyword>
<keyword evidence="13" id="KW-1133">Transmembrane helix</keyword>
<dbReference type="Gene3D" id="3.90.700.10">
    <property type="entry name" value="Succinate dehydrogenase/fumarate reductase flavoprotein, catalytic domain"/>
    <property type="match status" value="1"/>
</dbReference>
<dbReference type="InterPro" id="IPR037099">
    <property type="entry name" value="Fum_R/Succ_DH_flav-like_C_sf"/>
</dbReference>
<feature type="active site" description="Proton acceptor" evidence="11">
    <location>
        <position position="296"/>
    </location>
</feature>
<evidence type="ECO:0000256" key="10">
    <source>
        <dbReference type="NCBIfam" id="TIGR00551"/>
    </source>
</evidence>
<dbReference type="GO" id="GO:0034628">
    <property type="term" value="P:'de novo' NAD+ biosynthetic process from L-aspartate"/>
    <property type="evidence" value="ECO:0007669"/>
    <property type="project" value="TreeGrafter"/>
</dbReference>
<dbReference type="InterPro" id="IPR036188">
    <property type="entry name" value="FAD/NAD-bd_sf"/>
</dbReference>
<dbReference type="PRINTS" id="PR00368">
    <property type="entry name" value="FADPNR"/>
</dbReference>
<dbReference type="SUPFAM" id="SSF46977">
    <property type="entry name" value="Succinate dehydrogenase/fumarate reductase flavoprotein C-terminal domain"/>
    <property type="match status" value="1"/>
</dbReference>
<dbReference type="EC" id="1.4.3.16" evidence="4 10"/>
<dbReference type="AlphaFoldDB" id="D8JPR6"/>
<feature type="domain" description="FAD-dependent oxidoreductase 2 FAD-binding" evidence="14">
    <location>
        <begin position="23"/>
        <end position="396"/>
    </location>
</feature>
<evidence type="ECO:0000256" key="5">
    <source>
        <dbReference type="ARBA" id="ARBA00022630"/>
    </source>
</evidence>
<dbReference type="Pfam" id="PF02910">
    <property type="entry name" value="Succ_DH_flav_C"/>
    <property type="match status" value="1"/>
</dbReference>
<dbReference type="InterPro" id="IPR027477">
    <property type="entry name" value="Succ_DH/fumarate_Rdtase_cat_sf"/>
</dbReference>
<dbReference type="PANTHER" id="PTHR42716">
    <property type="entry name" value="L-ASPARTATE OXIDASE"/>
    <property type="match status" value="1"/>
</dbReference>
<dbReference type="RefSeq" id="WP_013215959.1">
    <property type="nucleotide sequence ID" value="NC_014313.1"/>
</dbReference>
<feature type="domain" description="Fumarate reductase/succinate dehydrogenase flavoprotein-like C-terminal" evidence="15">
    <location>
        <begin position="483"/>
        <end position="529"/>
    </location>
</feature>
<dbReference type="InterPro" id="IPR005288">
    <property type="entry name" value="NadB"/>
</dbReference>
<comment type="function">
    <text evidence="12">Catalyzes the oxidation of L-aspartate to iminoaspartate.</text>
</comment>
<keyword evidence="17" id="KW-1185">Reference proteome</keyword>
<evidence type="ECO:0000313" key="17">
    <source>
        <dbReference type="Proteomes" id="UP000002033"/>
    </source>
</evidence>
<protein>
    <recommendedName>
        <fullName evidence="4 10">L-aspartate oxidase</fullName>
        <ecNumber evidence="4 10">1.4.3.16</ecNumber>
    </recommendedName>
</protein>
<name>D8JPR6_HYPDA</name>
<dbReference type="NCBIfam" id="TIGR00551">
    <property type="entry name" value="nadB"/>
    <property type="match status" value="1"/>
</dbReference>
<evidence type="ECO:0000256" key="11">
    <source>
        <dbReference type="PIRSR" id="PIRSR000171-1"/>
    </source>
</evidence>
<evidence type="ECO:0000259" key="15">
    <source>
        <dbReference type="Pfam" id="PF02910"/>
    </source>
</evidence>
<dbReference type="HOGENOM" id="CLU_014312_3_2_5"/>
<dbReference type="SUPFAM" id="SSF51905">
    <property type="entry name" value="FAD/NAD(P)-binding domain"/>
    <property type="match status" value="1"/>
</dbReference>
<comment type="catalytic activity">
    <reaction evidence="9">
        <text>L-aspartate + O2 = iminosuccinate + H2O2</text>
        <dbReference type="Rhea" id="RHEA:25876"/>
        <dbReference type="ChEBI" id="CHEBI:15379"/>
        <dbReference type="ChEBI" id="CHEBI:16240"/>
        <dbReference type="ChEBI" id="CHEBI:29991"/>
        <dbReference type="ChEBI" id="CHEBI:77875"/>
        <dbReference type="EC" id="1.4.3.16"/>
    </reaction>
    <physiologicalReaction direction="left-to-right" evidence="9">
        <dbReference type="Rhea" id="RHEA:25877"/>
    </physiologicalReaction>
</comment>
<evidence type="ECO:0000256" key="12">
    <source>
        <dbReference type="RuleBase" id="RU362049"/>
    </source>
</evidence>
<evidence type="ECO:0000256" key="3">
    <source>
        <dbReference type="ARBA" id="ARBA00008562"/>
    </source>
</evidence>
<accession>D8JPR6</accession>
<gene>
    <name evidence="16" type="ordered locus">Hden_1999</name>
</gene>
<comment type="cofactor">
    <cofactor evidence="1 12">
        <name>FAD</name>
        <dbReference type="ChEBI" id="CHEBI:57692"/>
    </cofactor>
</comment>
<dbReference type="OrthoDB" id="9806724at2"/>
<reference evidence="17" key="1">
    <citation type="journal article" date="2011" name="J. Bacteriol.">
        <title>Genome sequences of eight morphologically diverse alphaproteobacteria.</title>
        <authorList>
            <consortium name="US DOE Joint Genome Institute"/>
            <person name="Brown P.J."/>
            <person name="Kysela D.T."/>
            <person name="Buechlein A."/>
            <person name="Hemmerich C."/>
            <person name="Brun Y.V."/>
        </authorList>
    </citation>
    <scope>NUCLEOTIDE SEQUENCE [LARGE SCALE GENOMIC DNA]</scope>
    <source>
        <strain evidence="17">ATCC 51888 / DSM 1869 / NCIB 11706 / TK 0415</strain>
    </source>
</reference>
<dbReference type="InterPro" id="IPR003953">
    <property type="entry name" value="FAD-dep_OxRdtase_2_FAD-bd"/>
</dbReference>
<dbReference type="GO" id="GO:0005737">
    <property type="term" value="C:cytoplasm"/>
    <property type="evidence" value="ECO:0007669"/>
    <property type="project" value="UniProtKB-SubCell"/>
</dbReference>
<comment type="pathway">
    <text evidence="2 12">Cofactor biosynthesis; NAD(+) biosynthesis; iminoaspartate from L-aspartate (oxidase route): step 1/1.</text>
</comment>
<dbReference type="PIRSF" id="PIRSF000171">
    <property type="entry name" value="SDHA_APRA_LASPO"/>
    <property type="match status" value="1"/>
</dbReference>
<keyword evidence="8 12" id="KW-0560">Oxidoreductase</keyword>
<dbReference type="Gene3D" id="1.20.58.100">
    <property type="entry name" value="Fumarate reductase/succinate dehydrogenase flavoprotein-like, C-terminal domain"/>
    <property type="match status" value="1"/>
</dbReference>
<keyword evidence="13" id="KW-0812">Transmembrane</keyword>
<dbReference type="Pfam" id="PF00890">
    <property type="entry name" value="FAD_binding_2"/>
    <property type="match status" value="1"/>
</dbReference>
<dbReference type="SUPFAM" id="SSF56425">
    <property type="entry name" value="Succinate dehydrogenase/fumarate reductase flavoprotein, catalytic domain"/>
    <property type="match status" value="1"/>
</dbReference>
<evidence type="ECO:0000256" key="2">
    <source>
        <dbReference type="ARBA" id="ARBA00004950"/>
    </source>
</evidence>
<comment type="subcellular location">
    <subcellularLocation>
        <location evidence="12">Cytoplasm</location>
    </subcellularLocation>
</comment>
<dbReference type="InterPro" id="IPR015939">
    <property type="entry name" value="Fum_Rdtase/Succ_DH_flav-like_C"/>
</dbReference>
<dbReference type="KEGG" id="hdn:Hden_1999"/>
<evidence type="ECO:0000256" key="1">
    <source>
        <dbReference type="ARBA" id="ARBA00001974"/>
    </source>
</evidence>
<evidence type="ECO:0000313" key="16">
    <source>
        <dbReference type="EMBL" id="ADJ23800.1"/>
    </source>
</evidence>
<evidence type="ECO:0000256" key="7">
    <source>
        <dbReference type="ARBA" id="ARBA00022827"/>
    </source>
</evidence>
<dbReference type="PANTHER" id="PTHR42716:SF2">
    <property type="entry name" value="L-ASPARTATE OXIDASE, CHLOROPLASTIC"/>
    <property type="match status" value="1"/>
</dbReference>
<dbReference type="Gene3D" id="3.50.50.60">
    <property type="entry name" value="FAD/NAD(P)-binding domain"/>
    <property type="match status" value="1"/>
</dbReference>
<keyword evidence="7 12" id="KW-0274">FAD</keyword>
<keyword evidence="6 12" id="KW-0662">Pyridine nucleotide biosynthesis</keyword>
<feature type="transmembrane region" description="Helical" evidence="13">
    <location>
        <begin position="198"/>
        <end position="219"/>
    </location>
</feature>
<dbReference type="STRING" id="582899.Hden_1999"/>
<evidence type="ECO:0000256" key="4">
    <source>
        <dbReference type="ARBA" id="ARBA00012173"/>
    </source>
</evidence>
<evidence type="ECO:0000256" key="6">
    <source>
        <dbReference type="ARBA" id="ARBA00022642"/>
    </source>
</evidence>
<evidence type="ECO:0000256" key="8">
    <source>
        <dbReference type="ARBA" id="ARBA00023002"/>
    </source>
</evidence>
<dbReference type="EMBL" id="CP002083">
    <property type="protein sequence ID" value="ADJ23800.1"/>
    <property type="molecule type" value="Genomic_DNA"/>
</dbReference>
<organism evidence="16 17">
    <name type="scientific">Hyphomicrobium denitrificans (strain ATCC 51888 / DSM 1869 / NCIMB 11706 / TK 0415)</name>
    <dbReference type="NCBI Taxonomy" id="582899"/>
    <lineage>
        <taxon>Bacteria</taxon>
        <taxon>Pseudomonadati</taxon>
        <taxon>Pseudomonadota</taxon>
        <taxon>Alphaproteobacteria</taxon>
        <taxon>Hyphomicrobiales</taxon>
        <taxon>Hyphomicrobiaceae</taxon>
        <taxon>Hyphomicrobium</taxon>
    </lineage>
</organism>
<dbReference type="GO" id="GO:0008734">
    <property type="term" value="F:L-aspartate oxidase activity"/>
    <property type="evidence" value="ECO:0007669"/>
    <property type="project" value="UniProtKB-UniRule"/>
</dbReference>
<evidence type="ECO:0000256" key="9">
    <source>
        <dbReference type="ARBA" id="ARBA00048305"/>
    </source>
</evidence>
<sequence>MTAQRQREARSFVPFEGKPGPGDVVIIGAGLAGLFTALKLAPLPVTVIAAAPLGEGASSMWAQGGIAAAVGEGDSTDKHAADTIEAGGGIVDTQVAHVVADEGPDRIRDLLSYGVPFDRDLEGHYVLSKEAAHSEKRVVRVSGDRAGAAIMQALIAAVRNTPSIRVLEGYEADGLIADNDRIEGIRLIRSRTHGTGSYVFVPASAIVLATGGVGALFALTTNPSYAKGEAIAMAARVGAVIADPEFVQFHPTAIDAGIDPAPLATEALRGEGATLVNSLGERFMLAIDPRGELAPRDVVARGVFNELNAGRGVFLDCREAIGAHFKDEFPTVWSHCQRAGIDPAKDLIPVAPAEHYHMGGIATDLRGRTSLAGLWAVGEVASTGLHGANRLASNSLLEAVVFGARAAADIRAYLPHDRVGHFVHPRRVPGNRASAPEQRSEAIDTLRAIMTKHVGVQRSAKGLKAALAALKKLDESAADDTVLSNMILTARLIAAAALARKESRGGHYRVDYPAADPAFAKRTFITVEDLKATEAAPRASRSVSAAACRP</sequence>
<dbReference type="eggNOG" id="COG0029">
    <property type="taxonomic scope" value="Bacteria"/>
</dbReference>
<keyword evidence="5 12" id="KW-0285">Flavoprotein</keyword>
<dbReference type="FunFam" id="3.90.700.10:FF:000002">
    <property type="entry name" value="L-aspartate oxidase"/>
    <property type="match status" value="1"/>
</dbReference>
<proteinExistence type="inferred from homology"/>